<dbReference type="AlphaFoldDB" id="A0A2G3AJA8"/>
<evidence type="ECO:0000313" key="1">
    <source>
        <dbReference type="EMBL" id="PHT94278.1"/>
    </source>
</evidence>
<sequence length="92" mass="10489">MGLLVLSEAGLDLLNKLLTYDPKKRITTDASLNHEWFHEVPLPKSKEFMPTFPVQHAEDRRVQRVIKSLDPCEDHQRKELKHGLLGTGGLFG</sequence>
<evidence type="ECO:0008006" key="3">
    <source>
        <dbReference type="Google" id="ProtNLM"/>
    </source>
</evidence>
<gene>
    <name evidence="1" type="ORF">T459_02160</name>
</gene>
<accession>A0A2G3AJA8</accession>
<dbReference type="Gramene" id="PHT94278">
    <property type="protein sequence ID" value="PHT94278"/>
    <property type="gene ID" value="T459_02160"/>
</dbReference>
<dbReference type="Gene3D" id="1.10.510.10">
    <property type="entry name" value="Transferase(Phosphotransferase) domain 1"/>
    <property type="match status" value="1"/>
</dbReference>
<comment type="caution">
    <text evidence="1">The sequence shown here is derived from an EMBL/GenBank/DDBJ whole genome shotgun (WGS) entry which is preliminary data.</text>
</comment>
<dbReference type="EMBL" id="AYRZ02000001">
    <property type="protein sequence ID" value="PHT94278.1"/>
    <property type="molecule type" value="Genomic_DNA"/>
</dbReference>
<dbReference type="InterPro" id="IPR011009">
    <property type="entry name" value="Kinase-like_dom_sf"/>
</dbReference>
<dbReference type="Proteomes" id="UP000222542">
    <property type="component" value="Unassembled WGS sequence"/>
</dbReference>
<keyword evidence="2" id="KW-1185">Reference proteome</keyword>
<reference evidence="1 2" key="1">
    <citation type="journal article" date="2014" name="Nat. Genet.">
        <title>Genome sequence of the hot pepper provides insights into the evolution of pungency in Capsicum species.</title>
        <authorList>
            <person name="Kim S."/>
            <person name="Park M."/>
            <person name="Yeom S.I."/>
            <person name="Kim Y.M."/>
            <person name="Lee J.M."/>
            <person name="Lee H.A."/>
            <person name="Seo E."/>
            <person name="Choi J."/>
            <person name="Cheong K."/>
            <person name="Kim K.T."/>
            <person name="Jung K."/>
            <person name="Lee G.W."/>
            <person name="Oh S.K."/>
            <person name="Bae C."/>
            <person name="Kim S.B."/>
            <person name="Lee H.Y."/>
            <person name="Kim S.Y."/>
            <person name="Kim M.S."/>
            <person name="Kang B.C."/>
            <person name="Jo Y.D."/>
            <person name="Yang H.B."/>
            <person name="Jeong H.J."/>
            <person name="Kang W.H."/>
            <person name="Kwon J.K."/>
            <person name="Shin C."/>
            <person name="Lim J.Y."/>
            <person name="Park J.H."/>
            <person name="Huh J.H."/>
            <person name="Kim J.S."/>
            <person name="Kim B.D."/>
            <person name="Cohen O."/>
            <person name="Paran I."/>
            <person name="Suh M.C."/>
            <person name="Lee S.B."/>
            <person name="Kim Y.K."/>
            <person name="Shin Y."/>
            <person name="Noh S.J."/>
            <person name="Park J."/>
            <person name="Seo Y.S."/>
            <person name="Kwon S.Y."/>
            <person name="Kim H.A."/>
            <person name="Park J.M."/>
            <person name="Kim H.J."/>
            <person name="Choi S.B."/>
            <person name="Bosland P.W."/>
            <person name="Reeves G."/>
            <person name="Jo S.H."/>
            <person name="Lee B.W."/>
            <person name="Cho H.T."/>
            <person name="Choi H.S."/>
            <person name="Lee M.S."/>
            <person name="Yu Y."/>
            <person name="Do Choi Y."/>
            <person name="Park B.S."/>
            <person name="van Deynze A."/>
            <person name="Ashrafi H."/>
            <person name="Hill T."/>
            <person name="Kim W.T."/>
            <person name="Pai H.S."/>
            <person name="Ahn H.K."/>
            <person name="Yeam I."/>
            <person name="Giovannoni J.J."/>
            <person name="Rose J.K."/>
            <person name="Sorensen I."/>
            <person name="Lee S.J."/>
            <person name="Kim R.W."/>
            <person name="Choi I.Y."/>
            <person name="Choi B.S."/>
            <person name="Lim J.S."/>
            <person name="Lee Y.H."/>
            <person name="Choi D."/>
        </authorList>
    </citation>
    <scope>NUCLEOTIDE SEQUENCE [LARGE SCALE GENOMIC DNA]</scope>
    <source>
        <strain evidence="2">cv. CM334</strain>
    </source>
</reference>
<evidence type="ECO:0000313" key="2">
    <source>
        <dbReference type="Proteomes" id="UP000222542"/>
    </source>
</evidence>
<dbReference type="SUPFAM" id="SSF56112">
    <property type="entry name" value="Protein kinase-like (PK-like)"/>
    <property type="match status" value="1"/>
</dbReference>
<name>A0A2G3AJA8_CAPAN</name>
<reference evidence="1 2" key="2">
    <citation type="journal article" date="2017" name="Genome Biol.">
        <title>New reference genome sequences of hot pepper reveal the massive evolution of plant disease-resistance genes by retroduplication.</title>
        <authorList>
            <person name="Kim S."/>
            <person name="Park J."/>
            <person name="Yeom S.I."/>
            <person name="Kim Y.M."/>
            <person name="Seo E."/>
            <person name="Kim K.T."/>
            <person name="Kim M.S."/>
            <person name="Lee J.M."/>
            <person name="Cheong K."/>
            <person name="Shin H.S."/>
            <person name="Kim S.B."/>
            <person name="Han K."/>
            <person name="Lee J."/>
            <person name="Park M."/>
            <person name="Lee H.A."/>
            <person name="Lee H.Y."/>
            <person name="Lee Y."/>
            <person name="Oh S."/>
            <person name="Lee J.H."/>
            <person name="Choi E."/>
            <person name="Choi E."/>
            <person name="Lee S.E."/>
            <person name="Jeon J."/>
            <person name="Kim H."/>
            <person name="Choi G."/>
            <person name="Song H."/>
            <person name="Lee J."/>
            <person name="Lee S.C."/>
            <person name="Kwon J.K."/>
            <person name="Lee H.Y."/>
            <person name="Koo N."/>
            <person name="Hong Y."/>
            <person name="Kim R.W."/>
            <person name="Kang W.H."/>
            <person name="Huh J.H."/>
            <person name="Kang B.C."/>
            <person name="Yang T.J."/>
            <person name="Lee Y.H."/>
            <person name="Bennetzen J.L."/>
            <person name="Choi D."/>
        </authorList>
    </citation>
    <scope>NUCLEOTIDE SEQUENCE [LARGE SCALE GENOMIC DNA]</scope>
    <source>
        <strain evidence="2">cv. CM334</strain>
    </source>
</reference>
<protein>
    <recommendedName>
        <fullName evidence="3">Cyclin-dependent kinase G-2-like</fullName>
    </recommendedName>
</protein>
<proteinExistence type="predicted"/>
<organism evidence="1 2">
    <name type="scientific">Capsicum annuum</name>
    <name type="common">Capsicum pepper</name>
    <dbReference type="NCBI Taxonomy" id="4072"/>
    <lineage>
        <taxon>Eukaryota</taxon>
        <taxon>Viridiplantae</taxon>
        <taxon>Streptophyta</taxon>
        <taxon>Embryophyta</taxon>
        <taxon>Tracheophyta</taxon>
        <taxon>Spermatophyta</taxon>
        <taxon>Magnoliopsida</taxon>
        <taxon>eudicotyledons</taxon>
        <taxon>Gunneridae</taxon>
        <taxon>Pentapetalae</taxon>
        <taxon>asterids</taxon>
        <taxon>lamiids</taxon>
        <taxon>Solanales</taxon>
        <taxon>Solanaceae</taxon>
        <taxon>Solanoideae</taxon>
        <taxon>Capsiceae</taxon>
        <taxon>Capsicum</taxon>
    </lineage>
</organism>